<accession>A0A1M6DA38</accession>
<keyword evidence="11" id="KW-1185">Reference proteome</keyword>
<feature type="domain" description="Threonine/Serine exporter ThrE" evidence="9">
    <location>
        <begin position="9"/>
        <end position="135"/>
    </location>
</feature>
<proteinExistence type="inferred from homology"/>
<keyword evidence="5 8" id="KW-1133">Transmembrane helix</keyword>
<dbReference type="GO" id="GO:0005886">
    <property type="term" value="C:plasma membrane"/>
    <property type="evidence" value="ECO:0007669"/>
    <property type="project" value="UniProtKB-SubCell"/>
</dbReference>
<dbReference type="AlphaFoldDB" id="A0A1M6DA38"/>
<keyword evidence="3" id="KW-0997">Cell inner membrane</keyword>
<protein>
    <submittedName>
        <fullName evidence="10">Uncharacterized membrane protein YjjB, DUF3815 family</fullName>
    </submittedName>
</protein>
<keyword evidence="4 8" id="KW-0812">Transmembrane</keyword>
<evidence type="ECO:0000259" key="9">
    <source>
        <dbReference type="Pfam" id="PF12821"/>
    </source>
</evidence>
<reference evidence="10 11" key="1">
    <citation type="submission" date="2016-11" db="EMBL/GenBank/DDBJ databases">
        <authorList>
            <person name="Varghese N."/>
            <person name="Submissions S."/>
        </authorList>
    </citation>
    <scope>NUCLEOTIDE SEQUENCE [LARGE SCALE GENOMIC DNA]</scope>
    <source>
        <strain evidence="10 11">DSM 19027</strain>
    </source>
</reference>
<evidence type="ECO:0000313" key="10">
    <source>
        <dbReference type="EMBL" id="SHI69999.1"/>
    </source>
</evidence>
<keyword evidence="6 8" id="KW-0472">Membrane</keyword>
<comment type="subcellular location">
    <subcellularLocation>
        <location evidence="1">Cell membrane</location>
        <topology evidence="1">Multi-pass membrane protein</topology>
    </subcellularLocation>
</comment>
<dbReference type="PANTHER" id="PTHR34390">
    <property type="entry name" value="UPF0442 PROTEIN YJJB-RELATED"/>
    <property type="match status" value="1"/>
</dbReference>
<dbReference type="EMBL" id="FQZP01000007">
    <property type="protein sequence ID" value="SHI69999.1"/>
    <property type="molecule type" value="Genomic_DNA"/>
</dbReference>
<comment type="similarity">
    <text evidence="7">Belongs to the ThrE exporter (TC 2.A.79) family.</text>
</comment>
<organism evidence="10 11">
    <name type="scientific">Thermoclostridium caenicola</name>
    <dbReference type="NCBI Taxonomy" id="659425"/>
    <lineage>
        <taxon>Bacteria</taxon>
        <taxon>Bacillati</taxon>
        <taxon>Bacillota</taxon>
        <taxon>Clostridia</taxon>
        <taxon>Eubacteriales</taxon>
        <taxon>Oscillospiraceae</taxon>
        <taxon>Thermoclostridium</taxon>
    </lineage>
</organism>
<dbReference type="Pfam" id="PF12821">
    <property type="entry name" value="ThrE_2"/>
    <property type="match status" value="1"/>
</dbReference>
<dbReference type="RefSeq" id="WP_188118345.1">
    <property type="nucleotide sequence ID" value="NZ_DAONMB010000047.1"/>
</dbReference>
<evidence type="ECO:0000256" key="5">
    <source>
        <dbReference type="ARBA" id="ARBA00022989"/>
    </source>
</evidence>
<evidence type="ECO:0000256" key="8">
    <source>
        <dbReference type="SAM" id="Phobius"/>
    </source>
</evidence>
<keyword evidence="2" id="KW-1003">Cell membrane</keyword>
<dbReference type="InterPro" id="IPR024528">
    <property type="entry name" value="ThrE_2"/>
</dbReference>
<evidence type="ECO:0000256" key="7">
    <source>
        <dbReference type="ARBA" id="ARBA00034125"/>
    </source>
</evidence>
<evidence type="ECO:0000313" key="11">
    <source>
        <dbReference type="Proteomes" id="UP000324781"/>
    </source>
</evidence>
<evidence type="ECO:0000256" key="3">
    <source>
        <dbReference type="ARBA" id="ARBA00022519"/>
    </source>
</evidence>
<name>A0A1M6DA38_9FIRM</name>
<evidence type="ECO:0000256" key="1">
    <source>
        <dbReference type="ARBA" id="ARBA00004651"/>
    </source>
</evidence>
<evidence type="ECO:0000256" key="4">
    <source>
        <dbReference type="ARBA" id="ARBA00022692"/>
    </source>
</evidence>
<feature type="transmembrane region" description="Helical" evidence="8">
    <location>
        <begin position="80"/>
        <end position="101"/>
    </location>
</feature>
<evidence type="ECO:0000256" key="6">
    <source>
        <dbReference type="ARBA" id="ARBA00023136"/>
    </source>
</evidence>
<dbReference type="Proteomes" id="UP000324781">
    <property type="component" value="Unassembled WGS sequence"/>
</dbReference>
<gene>
    <name evidence="10" type="ORF">SAMN05444373_100710</name>
</gene>
<sequence length="147" mass="15804">MMTILKLLVLGFLGSVAPAVAINIEKRLLLWAGLGGMLGILTALLVNPYVVSFSISQIFAGTIVIGLYSELMAKVLKAPATVFVIPGIFPLVPGITAYKTIQAFVNNEVTEAILLGIDTIAKAFTIAFGIMLVTALFRLVRRTRVRK</sequence>
<evidence type="ECO:0000256" key="2">
    <source>
        <dbReference type="ARBA" id="ARBA00022475"/>
    </source>
</evidence>
<dbReference type="GO" id="GO:0015744">
    <property type="term" value="P:succinate transport"/>
    <property type="evidence" value="ECO:0007669"/>
    <property type="project" value="TreeGrafter"/>
</dbReference>
<feature type="transmembrane region" description="Helical" evidence="8">
    <location>
        <begin position="113"/>
        <end position="137"/>
    </location>
</feature>
<dbReference type="InterPro" id="IPR050539">
    <property type="entry name" value="ThrE_Dicarb/AminoAcid_Exp"/>
</dbReference>
<dbReference type="PANTHER" id="PTHR34390:SF1">
    <property type="entry name" value="SUCCINATE TRANSPORTER SUBUNIT YJJB-RELATED"/>
    <property type="match status" value="1"/>
</dbReference>